<dbReference type="EMBL" id="JAUKTV010000001">
    <property type="protein sequence ID" value="KAK0747430.1"/>
    <property type="molecule type" value="Genomic_DNA"/>
</dbReference>
<sequence>MELVSAVAGVATLVEVALKSTKIIYQTFSAMKDGPRVVVDLANQVEQLQLILQRVSALPIDLINTNDSMGLADATKKCAAAVAALETRMQKFSASSTNRHSGQLWKRFKAVFGEKELQLIRQTMQGHVSLLTLHLNVVQMRDMSASGSQLSQIYELLKELKGDVAGLKVPSNSIATTNQTTKSTSAASYTEQAEEDRMVPEASEPESCLGESLSRLIEVVSQTKGTVESEDALQLIDDLQSLLETARKHHNEPHQAATTVATIEPLHDGREKVQDVRRELQLISSLICSSPLMDINRLASKPLQPVAQGSLFQQIRKQKSINLAGGVLTISIKCQRRRRRFQKNNEDSPSKYERDFFGSITLHSVMTLRLQQGERALGIITSIPNLHIKNTVPNVSKAFYLALEGNTEGLVSLFEEGKAGLHDRDENGWSLLHYACLGNRTKLCRFLTEHGLEVDEISTNEEYYNQFVFPRLHEVANDRWLTFFLAHPFTSLFGVTKWTNMPWKL</sequence>
<evidence type="ECO:0000256" key="2">
    <source>
        <dbReference type="SAM" id="MobiDB-lite"/>
    </source>
</evidence>
<gene>
    <name evidence="4" type="ORF">B0T21DRAFT_406061</name>
</gene>
<feature type="region of interest" description="Disordered" evidence="2">
    <location>
        <begin position="176"/>
        <end position="201"/>
    </location>
</feature>
<feature type="compositionally biased region" description="Polar residues" evidence="2">
    <location>
        <begin position="176"/>
        <end position="191"/>
    </location>
</feature>
<dbReference type="Proteomes" id="UP001172159">
    <property type="component" value="Unassembled WGS sequence"/>
</dbReference>
<comment type="caution">
    <text evidence="4">The sequence shown here is derived from an EMBL/GenBank/DDBJ whole genome shotgun (WGS) entry which is preliminary data.</text>
</comment>
<protein>
    <recommendedName>
        <fullName evidence="3">Azaphilone pigments biosynthesis cluster protein L N-terminal domain-containing protein</fullName>
    </recommendedName>
</protein>
<dbReference type="InterPro" id="IPR036770">
    <property type="entry name" value="Ankyrin_rpt-contain_sf"/>
</dbReference>
<reference evidence="4" key="1">
    <citation type="submission" date="2023-06" db="EMBL/GenBank/DDBJ databases">
        <title>Genome-scale phylogeny and comparative genomics of the fungal order Sordariales.</title>
        <authorList>
            <consortium name="Lawrence Berkeley National Laboratory"/>
            <person name="Hensen N."/>
            <person name="Bonometti L."/>
            <person name="Westerberg I."/>
            <person name="Brannstrom I.O."/>
            <person name="Guillou S."/>
            <person name="Cros-Aarteil S."/>
            <person name="Calhoun S."/>
            <person name="Haridas S."/>
            <person name="Kuo A."/>
            <person name="Mondo S."/>
            <person name="Pangilinan J."/>
            <person name="Riley R."/>
            <person name="Labutti K."/>
            <person name="Andreopoulos B."/>
            <person name="Lipzen A."/>
            <person name="Chen C."/>
            <person name="Yanf M."/>
            <person name="Daum C."/>
            <person name="Ng V."/>
            <person name="Clum A."/>
            <person name="Steindorff A."/>
            <person name="Ohm R."/>
            <person name="Martin F."/>
            <person name="Silar P."/>
            <person name="Natvig D."/>
            <person name="Lalanne C."/>
            <person name="Gautier V."/>
            <person name="Ament-Velasquez S.L."/>
            <person name="Kruys A."/>
            <person name="Hutchinson M.I."/>
            <person name="Powell A.J."/>
            <person name="Barry K."/>
            <person name="Miller A.N."/>
            <person name="Grigoriev I.V."/>
            <person name="Debuchy R."/>
            <person name="Gladieux P."/>
            <person name="Thoren M.H."/>
            <person name="Johannesson H."/>
        </authorList>
    </citation>
    <scope>NUCLEOTIDE SEQUENCE</scope>
    <source>
        <strain evidence="4">CBS 540.89</strain>
    </source>
</reference>
<dbReference type="InterPro" id="IPR031348">
    <property type="entry name" value="PigL_N"/>
</dbReference>
<feature type="repeat" description="ANK" evidence="1">
    <location>
        <begin position="427"/>
        <end position="459"/>
    </location>
</feature>
<accession>A0AA40EXL9</accession>
<evidence type="ECO:0000313" key="5">
    <source>
        <dbReference type="Proteomes" id="UP001172159"/>
    </source>
</evidence>
<feature type="domain" description="Azaphilone pigments biosynthesis cluster protein L N-terminal" evidence="3">
    <location>
        <begin position="2"/>
        <end position="209"/>
    </location>
</feature>
<organism evidence="4 5">
    <name type="scientific">Apiosordaria backusii</name>
    <dbReference type="NCBI Taxonomy" id="314023"/>
    <lineage>
        <taxon>Eukaryota</taxon>
        <taxon>Fungi</taxon>
        <taxon>Dikarya</taxon>
        <taxon>Ascomycota</taxon>
        <taxon>Pezizomycotina</taxon>
        <taxon>Sordariomycetes</taxon>
        <taxon>Sordariomycetidae</taxon>
        <taxon>Sordariales</taxon>
        <taxon>Lasiosphaeriaceae</taxon>
        <taxon>Apiosordaria</taxon>
    </lineage>
</organism>
<keyword evidence="1" id="KW-0040">ANK repeat</keyword>
<evidence type="ECO:0000256" key="1">
    <source>
        <dbReference type="PROSITE-ProRule" id="PRU00023"/>
    </source>
</evidence>
<dbReference type="PROSITE" id="PS50088">
    <property type="entry name" value="ANK_REPEAT"/>
    <property type="match status" value="1"/>
</dbReference>
<dbReference type="Pfam" id="PF17111">
    <property type="entry name" value="PigL_N"/>
    <property type="match status" value="1"/>
</dbReference>
<name>A0AA40EXL9_9PEZI</name>
<evidence type="ECO:0000259" key="3">
    <source>
        <dbReference type="Pfam" id="PF17111"/>
    </source>
</evidence>
<dbReference type="SUPFAM" id="SSF48403">
    <property type="entry name" value="Ankyrin repeat"/>
    <property type="match status" value="1"/>
</dbReference>
<evidence type="ECO:0000313" key="4">
    <source>
        <dbReference type="EMBL" id="KAK0747430.1"/>
    </source>
</evidence>
<dbReference type="AlphaFoldDB" id="A0AA40EXL9"/>
<dbReference type="Gene3D" id="1.25.40.20">
    <property type="entry name" value="Ankyrin repeat-containing domain"/>
    <property type="match status" value="1"/>
</dbReference>
<proteinExistence type="predicted"/>
<dbReference type="InterPro" id="IPR002110">
    <property type="entry name" value="Ankyrin_rpt"/>
</dbReference>
<keyword evidence="5" id="KW-1185">Reference proteome</keyword>